<dbReference type="FunFam" id="1.25.40.10:FF:000090">
    <property type="entry name" value="Pentatricopeptide repeat-containing protein, chloroplastic"/>
    <property type="match status" value="1"/>
</dbReference>
<dbReference type="Pfam" id="PF13041">
    <property type="entry name" value="PPR_2"/>
    <property type="match status" value="3"/>
</dbReference>
<feature type="repeat" description="PPR" evidence="3">
    <location>
        <begin position="531"/>
        <end position="565"/>
    </location>
</feature>
<dbReference type="Pfam" id="PF20431">
    <property type="entry name" value="E_motif"/>
    <property type="match status" value="1"/>
</dbReference>
<evidence type="ECO:0000256" key="1">
    <source>
        <dbReference type="ARBA" id="ARBA00022737"/>
    </source>
</evidence>
<dbReference type="AlphaFoldDB" id="A0A9Q0GUB4"/>
<keyword evidence="5" id="KW-1185">Reference proteome</keyword>
<dbReference type="PANTHER" id="PTHR47926:SF492">
    <property type="entry name" value="DYW DOMAIN-CONTAINING PROTEIN"/>
    <property type="match status" value="1"/>
</dbReference>
<evidence type="ECO:0008006" key="6">
    <source>
        <dbReference type="Google" id="ProtNLM"/>
    </source>
</evidence>
<dbReference type="GO" id="GO:0003723">
    <property type="term" value="F:RNA binding"/>
    <property type="evidence" value="ECO:0007669"/>
    <property type="project" value="InterPro"/>
</dbReference>
<protein>
    <recommendedName>
        <fullName evidence="6">Pentatricopeptide repeat-containing protein</fullName>
    </recommendedName>
</protein>
<keyword evidence="1" id="KW-0677">Repeat</keyword>
<dbReference type="InterPro" id="IPR046960">
    <property type="entry name" value="PPR_At4g14850-like_plant"/>
</dbReference>
<evidence type="ECO:0000256" key="2">
    <source>
        <dbReference type="ARBA" id="ARBA00061659"/>
    </source>
</evidence>
<dbReference type="InterPro" id="IPR046848">
    <property type="entry name" value="E_motif"/>
</dbReference>
<dbReference type="Proteomes" id="UP001141806">
    <property type="component" value="Unassembled WGS sequence"/>
</dbReference>
<feature type="repeat" description="PPR" evidence="3">
    <location>
        <begin position="199"/>
        <end position="233"/>
    </location>
</feature>
<dbReference type="NCBIfam" id="TIGR00756">
    <property type="entry name" value="PPR"/>
    <property type="match status" value="6"/>
</dbReference>
<dbReference type="GO" id="GO:0005739">
    <property type="term" value="C:mitochondrion"/>
    <property type="evidence" value="ECO:0007669"/>
    <property type="project" value="UniProtKB-ARBA"/>
</dbReference>
<comment type="caution">
    <text evidence="4">The sequence shown here is derived from an EMBL/GenBank/DDBJ whole genome shotgun (WGS) entry which is preliminary data.</text>
</comment>
<dbReference type="OrthoDB" id="1662615at2759"/>
<feature type="repeat" description="PPR" evidence="3">
    <location>
        <begin position="27"/>
        <end position="62"/>
    </location>
</feature>
<sequence>MQIHQKIQFRALSFRIAHATDYSSRKDVVSWTQLISALAKCGSSSEMALLEASQMRRSGIKPNSYTMVCLIQASTNLGYTSYVQQLHGCMLQCGFSTNVFVSTALINCYSKWELFNDAHKVFEEIPQPNIVSWNSLISGYLYNEQFHKAVSLVLELNRTDLRADSYTLSAALAASAQLSFLELGKSFHSVIVKFGLGWNVVVGNCLIDMYGKCRFPEEAIQVFHEVINKDCVSWNSVIGASARNGRLEEALSILLQMPVPDTISYNEVINGIAQFGNIEDAIDVLSRTPKPSVASWNSIVTGYVNRDRVLEALDFFRKMHSKDIRMDEFTFASILRGIAGISALTWGTLIHCCLIKSGWNASIVTGSALIDVYSKCGQVNSAESVFCSMPRKNLVSWNAMISGYAHNGNTSAVIRLFEQMKVVQEPDGISYLSVLSACGQDVSLSHMGIGYLESMTRDYGIEPTAEHCSCIIRVLGQTGEVEKAERMIHEMGFGSCGLVWRALLGAACRASGDVKIAKIAAAKVIELEGDDEFVYVLLSNLYASHGKWGEVSAVREMMRERGLRKEAGCSWIEVENVVSTSDIPS</sequence>
<dbReference type="PROSITE" id="PS51375">
    <property type="entry name" value="PPR"/>
    <property type="match status" value="6"/>
</dbReference>
<feature type="repeat" description="PPR" evidence="3">
    <location>
        <begin position="393"/>
        <end position="423"/>
    </location>
</feature>
<dbReference type="FunFam" id="1.25.40.10:FF:000205">
    <property type="entry name" value="Pentatricopeptide repeat-containing protein, mitochondrial"/>
    <property type="match status" value="1"/>
</dbReference>
<evidence type="ECO:0000313" key="4">
    <source>
        <dbReference type="EMBL" id="KAJ4952838.1"/>
    </source>
</evidence>
<reference evidence="4" key="1">
    <citation type="journal article" date="2023" name="Plant J.">
        <title>The genome of the king protea, Protea cynaroides.</title>
        <authorList>
            <person name="Chang J."/>
            <person name="Duong T.A."/>
            <person name="Schoeman C."/>
            <person name="Ma X."/>
            <person name="Roodt D."/>
            <person name="Barker N."/>
            <person name="Li Z."/>
            <person name="Van de Peer Y."/>
            <person name="Mizrachi E."/>
        </authorList>
    </citation>
    <scope>NUCLEOTIDE SEQUENCE</scope>
    <source>
        <tissue evidence="4">Young leaves</tissue>
    </source>
</reference>
<dbReference type="PANTHER" id="PTHR47926">
    <property type="entry name" value="PENTATRICOPEPTIDE REPEAT-CONTAINING PROTEIN"/>
    <property type="match status" value="1"/>
</dbReference>
<evidence type="ECO:0000256" key="3">
    <source>
        <dbReference type="PROSITE-ProRule" id="PRU00708"/>
    </source>
</evidence>
<dbReference type="GO" id="GO:0009451">
    <property type="term" value="P:RNA modification"/>
    <property type="evidence" value="ECO:0007669"/>
    <property type="project" value="InterPro"/>
</dbReference>
<dbReference type="EMBL" id="JAMYWD010000012">
    <property type="protein sequence ID" value="KAJ4952838.1"/>
    <property type="molecule type" value="Genomic_DNA"/>
</dbReference>
<dbReference type="Gene3D" id="1.25.40.10">
    <property type="entry name" value="Tetratricopeptide repeat domain"/>
    <property type="match status" value="6"/>
</dbReference>
<gene>
    <name evidence="4" type="ORF">NE237_029670</name>
</gene>
<feature type="repeat" description="PPR" evidence="3">
    <location>
        <begin position="129"/>
        <end position="163"/>
    </location>
</feature>
<feature type="repeat" description="PPR" evidence="3">
    <location>
        <begin position="292"/>
        <end position="326"/>
    </location>
</feature>
<accession>A0A9Q0GUB4</accession>
<proteinExistence type="inferred from homology"/>
<dbReference type="InterPro" id="IPR011990">
    <property type="entry name" value="TPR-like_helical_dom_sf"/>
</dbReference>
<organism evidence="4 5">
    <name type="scientific">Protea cynaroides</name>
    <dbReference type="NCBI Taxonomy" id="273540"/>
    <lineage>
        <taxon>Eukaryota</taxon>
        <taxon>Viridiplantae</taxon>
        <taxon>Streptophyta</taxon>
        <taxon>Embryophyta</taxon>
        <taxon>Tracheophyta</taxon>
        <taxon>Spermatophyta</taxon>
        <taxon>Magnoliopsida</taxon>
        <taxon>Proteales</taxon>
        <taxon>Proteaceae</taxon>
        <taxon>Protea</taxon>
    </lineage>
</organism>
<name>A0A9Q0GUB4_9MAGN</name>
<dbReference type="Pfam" id="PF01535">
    <property type="entry name" value="PPR"/>
    <property type="match status" value="6"/>
</dbReference>
<evidence type="ECO:0000313" key="5">
    <source>
        <dbReference type="Proteomes" id="UP001141806"/>
    </source>
</evidence>
<dbReference type="FunFam" id="1.25.40.10:FF:001486">
    <property type="entry name" value="Pentatricopeptide repeat-containing protein mitochondrial"/>
    <property type="match status" value="1"/>
</dbReference>
<comment type="similarity">
    <text evidence="2">Belongs to the PPR family. PCMP-E subfamily.</text>
</comment>
<dbReference type="InterPro" id="IPR002885">
    <property type="entry name" value="PPR_rpt"/>
</dbReference>